<dbReference type="EMBL" id="DF820487">
    <property type="protein sequence ID" value="GAK30678.1"/>
    <property type="molecule type" value="Genomic_DNA"/>
</dbReference>
<dbReference type="Proteomes" id="UP000030643">
    <property type="component" value="Unassembled WGS sequence"/>
</dbReference>
<keyword evidence="2" id="KW-1185">Reference proteome</keyword>
<evidence type="ECO:0000313" key="1">
    <source>
        <dbReference type="EMBL" id="GAK30678.1"/>
    </source>
</evidence>
<proteinExistence type="predicted"/>
<reference evidence="2" key="1">
    <citation type="journal article" date="2014" name="Genome Announc.">
        <title>Draft genome sequence of Weissella oryzae SG25T, isolated from fermented rice grains.</title>
        <authorList>
            <person name="Tanizawa Y."/>
            <person name="Fujisawa T."/>
            <person name="Mochizuki T."/>
            <person name="Kaminuma E."/>
            <person name="Suzuki Y."/>
            <person name="Nakamura Y."/>
            <person name="Tohno M."/>
        </authorList>
    </citation>
    <scope>NUCLEOTIDE SEQUENCE [LARGE SCALE GENOMIC DNA]</scope>
    <source>
        <strain evidence="2">DSM 25784 / JCM 18191 / LMG 30913 / SG25</strain>
    </source>
</reference>
<sequence>MGKYLLDDKQKAMNTKHQDADKVKTTVSKADKVAQLRAQYLKTKSK</sequence>
<protein>
    <submittedName>
        <fullName evidence="1">Uncharacterized protein</fullName>
    </submittedName>
</protein>
<dbReference type="RefSeq" id="WP_190279608.1">
    <property type="nucleotide sequence ID" value="NZ_DF820487.1"/>
</dbReference>
<name>A0A069CTW5_WEIOS</name>
<accession>A0A069CTW5</accession>
<gene>
    <name evidence="1" type="ORF">WOSG25_041180</name>
</gene>
<organism evidence="1 2">
    <name type="scientific">Weissella oryzae (strain DSM 25784 / JCM 18191 / LMG 30913 / SG25)</name>
    <dbReference type="NCBI Taxonomy" id="1329250"/>
    <lineage>
        <taxon>Bacteria</taxon>
        <taxon>Bacillati</taxon>
        <taxon>Bacillota</taxon>
        <taxon>Bacilli</taxon>
        <taxon>Lactobacillales</taxon>
        <taxon>Lactobacillaceae</taxon>
        <taxon>Weissella</taxon>
    </lineage>
</organism>
<evidence type="ECO:0000313" key="2">
    <source>
        <dbReference type="Proteomes" id="UP000030643"/>
    </source>
</evidence>
<dbReference type="AlphaFoldDB" id="A0A069CTW5"/>